<dbReference type="SUPFAM" id="SSF52540">
    <property type="entry name" value="P-loop containing nucleoside triphosphate hydrolases"/>
    <property type="match status" value="1"/>
</dbReference>
<dbReference type="PRINTS" id="PR00449">
    <property type="entry name" value="RASTRNSFRMNG"/>
</dbReference>
<dbReference type="CDD" id="cd00154">
    <property type="entry name" value="Rab"/>
    <property type="match status" value="1"/>
</dbReference>
<protein>
    <submittedName>
        <fullName evidence="2">Uncharacterized protein</fullName>
    </submittedName>
</protein>
<dbReference type="SMART" id="SM00173">
    <property type="entry name" value="RAS"/>
    <property type="match status" value="1"/>
</dbReference>
<dbReference type="NCBIfam" id="TIGR00231">
    <property type="entry name" value="small_GTP"/>
    <property type="match status" value="1"/>
</dbReference>
<keyword evidence="1" id="KW-0547">Nucleotide-binding</keyword>
<dbReference type="Gene3D" id="3.40.50.300">
    <property type="entry name" value="P-loop containing nucleotide triphosphate hydrolases"/>
    <property type="match status" value="1"/>
</dbReference>
<dbReference type="FunFam" id="3.40.50.300:FF:000808">
    <property type="entry name" value="Small GTP-binding protein, putative"/>
    <property type="match status" value="1"/>
</dbReference>
<dbReference type="SMART" id="SM00175">
    <property type="entry name" value="RAB"/>
    <property type="match status" value="1"/>
</dbReference>
<dbReference type="GO" id="GO:0005525">
    <property type="term" value="F:GTP binding"/>
    <property type="evidence" value="ECO:0007669"/>
    <property type="project" value="InterPro"/>
</dbReference>
<name>A0A6B2LLY1_9EUKA</name>
<evidence type="ECO:0000256" key="1">
    <source>
        <dbReference type="ARBA" id="ARBA00022741"/>
    </source>
</evidence>
<sequence length="168" mass="18633">MLGCSGVGKTCLCTRYSQGTFEPNTEKTIGAAFFSRTIQLHGVTVKLEIWDTSGNERYHPLLPMYQRGASGALLIFDLTNTESFIKVPFVYESMLTCNPKAVCILVGTKCDLIHERKISTMDAQGWAEHHGIQYYEVSSSSATNIDEAFAGVTSTILQQNQQNKQNIK</sequence>
<dbReference type="InterPro" id="IPR027417">
    <property type="entry name" value="P-loop_NTPase"/>
</dbReference>
<proteinExistence type="predicted"/>
<dbReference type="Pfam" id="PF00071">
    <property type="entry name" value="Ras"/>
    <property type="match status" value="1"/>
</dbReference>
<dbReference type="GO" id="GO:0003924">
    <property type="term" value="F:GTPase activity"/>
    <property type="evidence" value="ECO:0007669"/>
    <property type="project" value="InterPro"/>
</dbReference>
<dbReference type="InterPro" id="IPR005225">
    <property type="entry name" value="Small_GTP-bd"/>
</dbReference>
<dbReference type="PROSITE" id="PS51421">
    <property type="entry name" value="RAS"/>
    <property type="match status" value="1"/>
</dbReference>
<dbReference type="SMART" id="SM00174">
    <property type="entry name" value="RHO"/>
    <property type="match status" value="1"/>
</dbReference>
<accession>A0A6B2LLY1</accession>
<dbReference type="InterPro" id="IPR001806">
    <property type="entry name" value="Small_GTPase"/>
</dbReference>
<reference evidence="2" key="1">
    <citation type="journal article" date="2020" name="J. Eukaryot. Microbiol.">
        <title>De novo Sequencing, Assembly and Annotation of the Transcriptome for the Free-Living Testate Amoeba Arcella intermedia.</title>
        <authorList>
            <person name="Ribeiro G.M."/>
            <person name="Porfirio-Sousa A.L."/>
            <person name="Maurer-Alcala X.X."/>
            <person name="Katz L.A."/>
            <person name="Lahr D.J.G."/>
        </authorList>
    </citation>
    <scope>NUCLEOTIDE SEQUENCE</scope>
</reference>
<dbReference type="PROSITE" id="PS51419">
    <property type="entry name" value="RAB"/>
    <property type="match status" value="1"/>
</dbReference>
<dbReference type="AlphaFoldDB" id="A0A6B2LLY1"/>
<organism evidence="2">
    <name type="scientific">Arcella intermedia</name>
    <dbReference type="NCBI Taxonomy" id="1963864"/>
    <lineage>
        <taxon>Eukaryota</taxon>
        <taxon>Amoebozoa</taxon>
        <taxon>Tubulinea</taxon>
        <taxon>Elardia</taxon>
        <taxon>Arcellinida</taxon>
        <taxon>Sphaerothecina</taxon>
        <taxon>Arcellidae</taxon>
        <taxon>Arcella</taxon>
    </lineage>
</organism>
<evidence type="ECO:0000313" key="2">
    <source>
        <dbReference type="EMBL" id="NDV38024.1"/>
    </source>
</evidence>
<dbReference type="PANTHER" id="PTHR47978">
    <property type="match status" value="1"/>
</dbReference>
<dbReference type="EMBL" id="GIBP01009055">
    <property type="protein sequence ID" value="NDV38024.1"/>
    <property type="molecule type" value="Transcribed_RNA"/>
</dbReference>